<name>A0A6H1ZU92_9ZZZZ</name>
<protein>
    <submittedName>
        <fullName evidence="2">Uncharacterized protein</fullName>
    </submittedName>
</protein>
<accession>A0A6H1ZU92</accession>
<gene>
    <name evidence="2" type="ORF">TM448A01919_0005</name>
</gene>
<evidence type="ECO:0000256" key="1">
    <source>
        <dbReference type="SAM" id="Phobius"/>
    </source>
</evidence>
<sequence>MLTVLNVVLILFAGVVLAIMCVCFGGWMVFKSKTAGPGTPFMGRPPKGEVFTVPTEGAEDWPEEDKIKGGDVLERWEGMLSKLGGGKS</sequence>
<keyword evidence="1" id="KW-0472">Membrane</keyword>
<dbReference type="AlphaFoldDB" id="A0A6H1ZU92"/>
<keyword evidence="1" id="KW-0812">Transmembrane</keyword>
<proteinExistence type="predicted"/>
<dbReference type="EMBL" id="MT144223">
    <property type="protein sequence ID" value="QJA50887.1"/>
    <property type="molecule type" value="Genomic_DNA"/>
</dbReference>
<keyword evidence="1" id="KW-1133">Transmembrane helix</keyword>
<reference evidence="2" key="1">
    <citation type="submission" date="2020-03" db="EMBL/GenBank/DDBJ databases">
        <title>The deep terrestrial virosphere.</title>
        <authorList>
            <person name="Holmfeldt K."/>
            <person name="Nilsson E."/>
            <person name="Simone D."/>
            <person name="Lopez-Fernandez M."/>
            <person name="Wu X."/>
            <person name="de Brujin I."/>
            <person name="Lundin D."/>
            <person name="Andersson A."/>
            <person name="Bertilsson S."/>
            <person name="Dopson M."/>
        </authorList>
    </citation>
    <scope>NUCLEOTIDE SEQUENCE</scope>
    <source>
        <strain evidence="2">TM448A01919</strain>
    </source>
</reference>
<evidence type="ECO:0000313" key="2">
    <source>
        <dbReference type="EMBL" id="QJA50887.1"/>
    </source>
</evidence>
<organism evidence="2">
    <name type="scientific">viral metagenome</name>
    <dbReference type="NCBI Taxonomy" id="1070528"/>
    <lineage>
        <taxon>unclassified sequences</taxon>
        <taxon>metagenomes</taxon>
        <taxon>organismal metagenomes</taxon>
    </lineage>
</organism>
<feature type="transmembrane region" description="Helical" evidence="1">
    <location>
        <begin position="6"/>
        <end position="30"/>
    </location>
</feature>